<comment type="caution">
    <text evidence="1">The sequence shown here is derived from an EMBL/GenBank/DDBJ whole genome shotgun (WGS) entry which is preliminary data.</text>
</comment>
<gene>
    <name evidence="1" type="ORF">C8N43_1933</name>
</gene>
<keyword evidence="2" id="KW-1185">Reference proteome</keyword>
<organism evidence="1 2">
    <name type="scientific">Litoreibacter ponti</name>
    <dbReference type="NCBI Taxonomy" id="1510457"/>
    <lineage>
        <taxon>Bacteria</taxon>
        <taxon>Pseudomonadati</taxon>
        <taxon>Pseudomonadota</taxon>
        <taxon>Alphaproteobacteria</taxon>
        <taxon>Rhodobacterales</taxon>
        <taxon>Roseobacteraceae</taxon>
        <taxon>Litoreibacter</taxon>
    </lineage>
</organism>
<dbReference type="EMBL" id="QBKS01000001">
    <property type="protein sequence ID" value="PTX57266.1"/>
    <property type="molecule type" value="Genomic_DNA"/>
</dbReference>
<dbReference type="OrthoDB" id="10014512at2"/>
<evidence type="ECO:0000313" key="2">
    <source>
        <dbReference type="Proteomes" id="UP000243978"/>
    </source>
</evidence>
<dbReference type="AlphaFoldDB" id="A0A2T6BMH9"/>
<reference evidence="1 2" key="1">
    <citation type="submission" date="2018-04" db="EMBL/GenBank/DDBJ databases">
        <title>Genomic Encyclopedia of Archaeal and Bacterial Type Strains, Phase II (KMG-II): from individual species to whole genera.</title>
        <authorList>
            <person name="Goeker M."/>
        </authorList>
    </citation>
    <scope>NUCLEOTIDE SEQUENCE [LARGE SCALE GENOMIC DNA]</scope>
    <source>
        <strain evidence="1 2">DSM 100977</strain>
    </source>
</reference>
<protein>
    <recommendedName>
        <fullName evidence="3">HEPN AbiU2-like domain-containing protein</fullName>
    </recommendedName>
</protein>
<evidence type="ECO:0000313" key="1">
    <source>
        <dbReference type="EMBL" id="PTX57266.1"/>
    </source>
</evidence>
<accession>A0A2T6BMH9</accession>
<dbReference type="RefSeq" id="WP_146174197.1">
    <property type="nucleotide sequence ID" value="NZ_QBKS01000001.1"/>
</dbReference>
<proteinExistence type="predicted"/>
<dbReference type="Proteomes" id="UP000243978">
    <property type="component" value="Unassembled WGS sequence"/>
</dbReference>
<name>A0A2T6BMH9_9RHOB</name>
<evidence type="ECO:0008006" key="3">
    <source>
        <dbReference type="Google" id="ProtNLM"/>
    </source>
</evidence>
<sequence>MDHAFENKKMDKAEQLEILRHWLAESRLAISDAAFIYAYEEVRQAYVRERKAEGKELGLPQLNPSGLVAHQRLQQARTTLVIFCGKAADRDKRSVGLRTLKNAILSDASLQPKRRDKIIQEFKQFDKEYGFEGEITDLRSKAYAHSDFDWLINGPFSSLKLRELLEHSLALTGLISTLRYSSELVPVVSHGNSFADDSTLTPGVYKFAHIYAVEFWTKNFAEWSSDADKPGNKP</sequence>